<dbReference type="AlphaFoldDB" id="A0AAD9K0P9"/>
<organism evidence="1 2">
    <name type="scientific">Paralvinella palmiformis</name>
    <dbReference type="NCBI Taxonomy" id="53620"/>
    <lineage>
        <taxon>Eukaryota</taxon>
        <taxon>Metazoa</taxon>
        <taxon>Spiralia</taxon>
        <taxon>Lophotrochozoa</taxon>
        <taxon>Annelida</taxon>
        <taxon>Polychaeta</taxon>
        <taxon>Sedentaria</taxon>
        <taxon>Canalipalpata</taxon>
        <taxon>Terebellida</taxon>
        <taxon>Terebelliformia</taxon>
        <taxon>Alvinellidae</taxon>
        <taxon>Paralvinella</taxon>
    </lineage>
</organism>
<evidence type="ECO:0000313" key="2">
    <source>
        <dbReference type="Proteomes" id="UP001208570"/>
    </source>
</evidence>
<evidence type="ECO:0000313" key="1">
    <source>
        <dbReference type="EMBL" id="KAK2161938.1"/>
    </source>
</evidence>
<dbReference type="Proteomes" id="UP001208570">
    <property type="component" value="Unassembled WGS sequence"/>
</dbReference>
<accession>A0AAD9K0P9</accession>
<gene>
    <name evidence="1" type="ORF">LSH36_107g02026</name>
</gene>
<keyword evidence="2" id="KW-1185">Reference proteome</keyword>
<proteinExistence type="predicted"/>
<name>A0AAD9K0P9_9ANNE</name>
<protein>
    <submittedName>
        <fullName evidence="1">Uncharacterized protein</fullName>
    </submittedName>
</protein>
<comment type="caution">
    <text evidence="1">The sequence shown here is derived from an EMBL/GenBank/DDBJ whole genome shotgun (WGS) entry which is preliminary data.</text>
</comment>
<reference evidence="1" key="1">
    <citation type="journal article" date="2023" name="Mol. Biol. Evol.">
        <title>Third-Generation Sequencing Reveals the Adaptive Role of the Epigenome in Three Deep-Sea Polychaetes.</title>
        <authorList>
            <person name="Perez M."/>
            <person name="Aroh O."/>
            <person name="Sun Y."/>
            <person name="Lan Y."/>
            <person name="Juniper S.K."/>
            <person name="Young C.R."/>
            <person name="Angers B."/>
            <person name="Qian P.Y."/>
        </authorList>
    </citation>
    <scope>NUCLEOTIDE SEQUENCE</scope>
    <source>
        <strain evidence="1">P08H-3</strain>
    </source>
</reference>
<dbReference type="EMBL" id="JAODUP010000107">
    <property type="protein sequence ID" value="KAK2161938.1"/>
    <property type="molecule type" value="Genomic_DNA"/>
</dbReference>
<sequence length="107" mass="11922">MSMAELVEFGWLQAFVYFGSNPGQTVSELCFILHFISSPLSNILLGLSSPPCAVKWPYNNIKGIDPWEIKLETVMTSDVAAALLHTKPSARGLASKYIQWQKEFESV</sequence>